<evidence type="ECO:0000256" key="2">
    <source>
        <dbReference type="ARBA" id="ARBA00022801"/>
    </source>
</evidence>
<dbReference type="GO" id="GO:0003796">
    <property type="term" value="F:lysozyme activity"/>
    <property type="evidence" value="ECO:0007669"/>
    <property type="project" value="InterPro"/>
</dbReference>
<evidence type="ECO:0000256" key="4">
    <source>
        <dbReference type="SAM" id="MobiDB-lite"/>
    </source>
</evidence>
<dbReference type="InterPro" id="IPR017853">
    <property type="entry name" value="GH"/>
</dbReference>
<dbReference type="GO" id="GO:0016052">
    <property type="term" value="P:carbohydrate catabolic process"/>
    <property type="evidence" value="ECO:0007669"/>
    <property type="project" value="TreeGrafter"/>
</dbReference>
<accession>A0A6A8M742</accession>
<keyword evidence="2" id="KW-0378">Hydrolase</keyword>
<name>A0A6A8M742_9FIRM</name>
<dbReference type="InterPro" id="IPR018077">
    <property type="entry name" value="Glyco_hydro_fam25_subgr"/>
</dbReference>
<reference evidence="5" key="1">
    <citation type="submission" date="2019-09" db="EMBL/GenBank/DDBJ databases">
        <title>In-depth cultivation of the pig gut microbiome towards novel bacterial diversity and tailored functional studies.</title>
        <authorList>
            <person name="Wylensek D."/>
            <person name="Hitch T.C.A."/>
            <person name="Clavel T."/>
        </authorList>
    </citation>
    <scope>NUCLEOTIDE SEQUENCE</scope>
    <source>
        <strain evidence="5">RF-744-FAT-WT-3</strain>
    </source>
</reference>
<dbReference type="EMBL" id="VUNB01000001">
    <property type="protein sequence ID" value="MST68109.1"/>
    <property type="molecule type" value="Genomic_DNA"/>
</dbReference>
<proteinExistence type="inferred from homology"/>
<dbReference type="SMART" id="SM00641">
    <property type="entry name" value="Glyco_25"/>
    <property type="match status" value="1"/>
</dbReference>
<dbReference type="CDD" id="cd06414">
    <property type="entry name" value="GH25_LytC-like"/>
    <property type="match status" value="1"/>
</dbReference>
<dbReference type="PROSITE" id="PS51904">
    <property type="entry name" value="GLYCOSYL_HYDROL_F25_2"/>
    <property type="match status" value="1"/>
</dbReference>
<dbReference type="PANTHER" id="PTHR34135">
    <property type="entry name" value="LYSOZYME"/>
    <property type="match status" value="1"/>
</dbReference>
<dbReference type="GO" id="GO:0016998">
    <property type="term" value="P:cell wall macromolecule catabolic process"/>
    <property type="evidence" value="ECO:0007669"/>
    <property type="project" value="InterPro"/>
</dbReference>
<evidence type="ECO:0008006" key="6">
    <source>
        <dbReference type="Google" id="ProtNLM"/>
    </source>
</evidence>
<evidence type="ECO:0000256" key="3">
    <source>
        <dbReference type="ARBA" id="ARBA00023295"/>
    </source>
</evidence>
<dbReference type="Pfam" id="PF01183">
    <property type="entry name" value="Glyco_hydro_25"/>
    <property type="match status" value="1"/>
</dbReference>
<dbReference type="PANTHER" id="PTHR34135:SF2">
    <property type="entry name" value="LYSOZYME"/>
    <property type="match status" value="1"/>
</dbReference>
<comment type="caution">
    <text evidence="5">The sequence shown here is derived from an EMBL/GenBank/DDBJ whole genome shotgun (WGS) entry which is preliminary data.</text>
</comment>
<feature type="region of interest" description="Disordered" evidence="4">
    <location>
        <begin position="1"/>
        <end position="20"/>
    </location>
</feature>
<dbReference type="Gene3D" id="3.20.20.80">
    <property type="entry name" value="Glycosidases"/>
    <property type="match status" value="1"/>
</dbReference>
<dbReference type="AlphaFoldDB" id="A0A6A8M742"/>
<keyword evidence="3" id="KW-0326">Glycosidase</keyword>
<sequence>MRRKKYGRKPSGYRHRRKRSVKGEIAKKIRRIKQNIKRKINKWWHEHRVRFLVISIGIMAVLILAIAHGCTRSAQRISEDGFTHDSRFSNSLILDGIDVSYAQGSVDWKAVKKAGVDFVFIRAGFTAGGTGKKYTDESFANNIQEAERAGLMTGVYYFSQATTTEEARKEADYLVDLAEDYQVDLPLVMDYELLEGGRLSAAYSKGMTAEQATSNALAFCSEVEKKGYDSMVYGNSSFLQNNLDPSVIGSNTHVWMAHYASATNYPYLYSVWQASDSAWVSGINHTVDRDFMYVDPDSGYRSYGDGKNRKSVSKCTVELGDRSSVYMGFNVEPGVKVYDGRKKLKEGKDYYLSYVKNTEPGTGYVVISGKGDYKDMSFSSFRIKGI</sequence>
<gene>
    <name evidence="5" type="ORF">FYJ66_00580</name>
</gene>
<dbReference type="RefSeq" id="WP_154571585.1">
    <property type="nucleotide sequence ID" value="NZ_VUNB01000001.1"/>
</dbReference>
<dbReference type="SUPFAM" id="SSF51445">
    <property type="entry name" value="(Trans)glycosidases"/>
    <property type="match status" value="1"/>
</dbReference>
<dbReference type="InterPro" id="IPR002053">
    <property type="entry name" value="Glyco_hydro_25"/>
</dbReference>
<comment type="similarity">
    <text evidence="1">Belongs to the glycosyl hydrolase 25 family.</text>
</comment>
<organism evidence="5">
    <name type="scientific">Baileyella intestinalis</name>
    <dbReference type="NCBI Taxonomy" id="2606709"/>
    <lineage>
        <taxon>Bacteria</taxon>
        <taxon>Bacillati</taxon>
        <taxon>Bacillota</taxon>
        <taxon>Clostridia</taxon>
        <taxon>Peptostreptococcales</taxon>
        <taxon>Anaerovoracaceae</taxon>
        <taxon>Baileyella</taxon>
    </lineage>
</organism>
<protein>
    <recommendedName>
        <fullName evidence="6">Lysozyme</fullName>
    </recommendedName>
</protein>
<evidence type="ECO:0000256" key="1">
    <source>
        <dbReference type="ARBA" id="ARBA00010646"/>
    </source>
</evidence>
<evidence type="ECO:0000313" key="5">
    <source>
        <dbReference type="EMBL" id="MST68109.1"/>
    </source>
</evidence>
<dbReference type="GO" id="GO:0009253">
    <property type="term" value="P:peptidoglycan catabolic process"/>
    <property type="evidence" value="ECO:0007669"/>
    <property type="project" value="InterPro"/>
</dbReference>